<dbReference type="Pfam" id="PF02518">
    <property type="entry name" value="HATPase_c"/>
    <property type="match status" value="1"/>
</dbReference>
<dbReference type="CDD" id="cd00082">
    <property type="entry name" value="HisKA"/>
    <property type="match status" value="1"/>
</dbReference>
<evidence type="ECO:0000256" key="15">
    <source>
        <dbReference type="SAM" id="Phobius"/>
    </source>
</evidence>
<keyword evidence="13 15" id="KW-0472">Membrane</keyword>
<evidence type="ECO:0000256" key="9">
    <source>
        <dbReference type="ARBA" id="ARBA00022777"/>
    </source>
</evidence>
<evidence type="ECO:0000256" key="13">
    <source>
        <dbReference type="ARBA" id="ARBA00023136"/>
    </source>
</evidence>
<keyword evidence="10" id="KW-0067">ATP-binding</keyword>
<evidence type="ECO:0000256" key="12">
    <source>
        <dbReference type="ARBA" id="ARBA00023012"/>
    </source>
</evidence>
<dbReference type="SMART" id="SM00387">
    <property type="entry name" value="HATPase_c"/>
    <property type="match status" value="1"/>
</dbReference>
<comment type="caution">
    <text evidence="18">The sequence shown here is derived from an EMBL/GenBank/DDBJ whole genome shotgun (WGS) entry which is preliminary data.</text>
</comment>
<comment type="catalytic activity">
    <reaction evidence="1">
        <text>ATP + protein L-histidine = ADP + protein N-phospho-L-histidine.</text>
        <dbReference type="EC" id="2.7.13.3"/>
    </reaction>
</comment>
<dbReference type="Proteomes" id="UP001199355">
    <property type="component" value="Unassembled WGS sequence"/>
</dbReference>
<dbReference type="Pfam" id="PF00512">
    <property type="entry name" value="HisKA"/>
    <property type="match status" value="1"/>
</dbReference>
<dbReference type="InterPro" id="IPR036890">
    <property type="entry name" value="HATPase_C_sf"/>
</dbReference>
<evidence type="ECO:0000256" key="8">
    <source>
        <dbReference type="ARBA" id="ARBA00022741"/>
    </source>
</evidence>
<keyword evidence="12" id="KW-0902">Two-component regulatory system</keyword>
<dbReference type="CDD" id="cd06225">
    <property type="entry name" value="HAMP"/>
    <property type="match status" value="1"/>
</dbReference>
<organism evidence="18 19">
    <name type="scientific">Gallintestinimicrobium propionicum</name>
    <dbReference type="NCBI Taxonomy" id="2981770"/>
    <lineage>
        <taxon>Bacteria</taxon>
        <taxon>Bacillati</taxon>
        <taxon>Bacillota</taxon>
        <taxon>Clostridia</taxon>
        <taxon>Lachnospirales</taxon>
        <taxon>Lachnospiraceae</taxon>
        <taxon>Gallintestinimicrobium</taxon>
    </lineage>
</organism>
<keyword evidence="5" id="KW-0597">Phosphoprotein</keyword>
<dbReference type="RefSeq" id="WP_021915041.1">
    <property type="nucleotide sequence ID" value="NZ_JAJEQF010000018.1"/>
</dbReference>
<evidence type="ECO:0000256" key="4">
    <source>
        <dbReference type="ARBA" id="ARBA00022475"/>
    </source>
</evidence>
<dbReference type="FunFam" id="3.30.565.10:FF:000006">
    <property type="entry name" value="Sensor histidine kinase WalK"/>
    <property type="match status" value="1"/>
</dbReference>
<dbReference type="SMART" id="SM00304">
    <property type="entry name" value="HAMP"/>
    <property type="match status" value="1"/>
</dbReference>
<feature type="transmembrane region" description="Helical" evidence="15">
    <location>
        <begin position="6"/>
        <end position="29"/>
    </location>
</feature>
<dbReference type="InterPro" id="IPR003594">
    <property type="entry name" value="HATPase_dom"/>
</dbReference>
<evidence type="ECO:0000256" key="7">
    <source>
        <dbReference type="ARBA" id="ARBA00022692"/>
    </source>
</evidence>
<gene>
    <name evidence="18" type="ORF">LKD45_08355</name>
</gene>
<dbReference type="PROSITE" id="PS50885">
    <property type="entry name" value="HAMP"/>
    <property type="match status" value="1"/>
</dbReference>
<proteinExistence type="predicted"/>
<dbReference type="Gene3D" id="6.10.340.10">
    <property type="match status" value="1"/>
</dbReference>
<keyword evidence="6" id="KW-0808">Transferase</keyword>
<keyword evidence="9 18" id="KW-0418">Kinase</keyword>
<keyword evidence="19" id="KW-1185">Reference proteome</keyword>
<name>A0AAE3DNR3_9FIRM</name>
<keyword evidence="7 15" id="KW-0812">Transmembrane</keyword>
<evidence type="ECO:0000256" key="10">
    <source>
        <dbReference type="ARBA" id="ARBA00022840"/>
    </source>
</evidence>
<evidence type="ECO:0000256" key="11">
    <source>
        <dbReference type="ARBA" id="ARBA00022989"/>
    </source>
</evidence>
<dbReference type="CDD" id="cd00075">
    <property type="entry name" value="HATPase"/>
    <property type="match status" value="1"/>
</dbReference>
<dbReference type="InterPro" id="IPR036097">
    <property type="entry name" value="HisK_dim/P_sf"/>
</dbReference>
<evidence type="ECO:0000259" key="16">
    <source>
        <dbReference type="PROSITE" id="PS50109"/>
    </source>
</evidence>
<evidence type="ECO:0000256" key="3">
    <source>
        <dbReference type="ARBA" id="ARBA00012438"/>
    </source>
</evidence>
<dbReference type="InterPro" id="IPR003660">
    <property type="entry name" value="HAMP_dom"/>
</dbReference>
<dbReference type="PANTHER" id="PTHR45528">
    <property type="entry name" value="SENSOR HISTIDINE KINASE CPXA"/>
    <property type="match status" value="1"/>
</dbReference>
<dbReference type="SUPFAM" id="SSF55874">
    <property type="entry name" value="ATPase domain of HSP90 chaperone/DNA topoisomerase II/histidine kinase"/>
    <property type="match status" value="1"/>
</dbReference>
<keyword evidence="4" id="KW-1003">Cell membrane</keyword>
<evidence type="ECO:0000256" key="2">
    <source>
        <dbReference type="ARBA" id="ARBA00004651"/>
    </source>
</evidence>
<dbReference type="InterPro" id="IPR005467">
    <property type="entry name" value="His_kinase_dom"/>
</dbReference>
<dbReference type="Gene3D" id="1.10.287.130">
    <property type="match status" value="1"/>
</dbReference>
<dbReference type="GO" id="GO:0005886">
    <property type="term" value="C:plasma membrane"/>
    <property type="evidence" value="ECO:0007669"/>
    <property type="project" value="UniProtKB-SubCell"/>
</dbReference>
<evidence type="ECO:0000256" key="14">
    <source>
        <dbReference type="SAM" id="Coils"/>
    </source>
</evidence>
<reference evidence="18 19" key="1">
    <citation type="submission" date="2021-10" db="EMBL/GenBank/DDBJ databases">
        <title>Anaerobic single-cell dispensing facilitates the cultivation of human gut bacteria.</title>
        <authorList>
            <person name="Afrizal A."/>
        </authorList>
    </citation>
    <scope>NUCLEOTIDE SEQUENCE [LARGE SCALE GENOMIC DNA]</scope>
    <source>
        <strain evidence="18 19">CLA-AA-H244</strain>
    </source>
</reference>
<comment type="subcellular location">
    <subcellularLocation>
        <location evidence="2">Cell membrane</location>
        <topology evidence="2">Multi-pass membrane protein</topology>
    </subcellularLocation>
</comment>
<keyword evidence="14" id="KW-0175">Coiled coil</keyword>
<dbReference type="PANTHER" id="PTHR45528:SF1">
    <property type="entry name" value="SENSOR HISTIDINE KINASE CPXA"/>
    <property type="match status" value="1"/>
</dbReference>
<evidence type="ECO:0000256" key="1">
    <source>
        <dbReference type="ARBA" id="ARBA00000085"/>
    </source>
</evidence>
<evidence type="ECO:0000313" key="18">
    <source>
        <dbReference type="EMBL" id="MCC2167701.1"/>
    </source>
</evidence>
<dbReference type="Gene3D" id="3.30.565.10">
    <property type="entry name" value="Histidine kinase-like ATPase, C-terminal domain"/>
    <property type="match status" value="1"/>
</dbReference>
<dbReference type="SUPFAM" id="SSF47384">
    <property type="entry name" value="Homodimeric domain of signal transducing histidine kinase"/>
    <property type="match status" value="1"/>
</dbReference>
<evidence type="ECO:0000259" key="17">
    <source>
        <dbReference type="PROSITE" id="PS50885"/>
    </source>
</evidence>
<sequence length="495" mass="56478">MKFKTKLAITFLTIILLPVLLSLCAFLGIGTVMMRSGGQTTYGEGMRAYSMMSESIDAFSQATDELFDTIQEQARENTHRLEDKAYLDKLNEEAADKSSYIIIRKGDQIYYAGNAAAAQQIFSRLPAYGLESEETDSAYYFNDMRKLVKQIDFQFADGTEGSAFIVTRITSIFSKTFLLDMFLAIIFILVLTAMVLTQWIHKDVFAPINRLNLAMQKIAEGNFDYMLESEDDNEIGELYRNYEDMRLRLKESTEEKIQNEKQNRELISNITHDLKTPITAIKGYVEGIIDGVADTPERRDKYLRTIYTKANDMDRLINELTYYSSIDNNRIPYNFHRINVAEFFADCVEDVGLDLESKNIQLNYSNLVEPDTRIIADPEQLKKVINNIIGNSIKYMDKEKGVIDIRLLDEVDSIRVEIEDNGKGIAAKDLGNIFERFYRTDASRNSMKGGSGIGLSIVKKIIEDHGGYIWATSKEGEGTCLHFVIRKYREAEADE</sequence>
<dbReference type="GO" id="GO:0000155">
    <property type="term" value="F:phosphorelay sensor kinase activity"/>
    <property type="evidence" value="ECO:0007669"/>
    <property type="project" value="InterPro"/>
</dbReference>
<dbReference type="GO" id="GO:0005524">
    <property type="term" value="F:ATP binding"/>
    <property type="evidence" value="ECO:0007669"/>
    <property type="project" value="UniProtKB-KW"/>
</dbReference>
<dbReference type="Pfam" id="PF00672">
    <property type="entry name" value="HAMP"/>
    <property type="match status" value="1"/>
</dbReference>
<dbReference type="SMART" id="SM00388">
    <property type="entry name" value="HisKA"/>
    <property type="match status" value="1"/>
</dbReference>
<accession>A0AAE3DNR3</accession>
<evidence type="ECO:0000313" key="19">
    <source>
        <dbReference type="Proteomes" id="UP001199355"/>
    </source>
</evidence>
<protein>
    <recommendedName>
        <fullName evidence="3">histidine kinase</fullName>
        <ecNumber evidence="3">2.7.13.3</ecNumber>
    </recommendedName>
</protein>
<feature type="coiled-coil region" evidence="14">
    <location>
        <begin position="235"/>
        <end position="270"/>
    </location>
</feature>
<feature type="domain" description="HAMP" evidence="17">
    <location>
        <begin position="202"/>
        <end position="254"/>
    </location>
</feature>
<evidence type="ECO:0000256" key="6">
    <source>
        <dbReference type="ARBA" id="ARBA00022679"/>
    </source>
</evidence>
<evidence type="ECO:0000256" key="5">
    <source>
        <dbReference type="ARBA" id="ARBA00022553"/>
    </source>
</evidence>
<feature type="domain" description="Histidine kinase" evidence="16">
    <location>
        <begin position="269"/>
        <end position="489"/>
    </location>
</feature>
<dbReference type="InterPro" id="IPR003661">
    <property type="entry name" value="HisK_dim/P_dom"/>
</dbReference>
<dbReference type="EC" id="2.7.13.3" evidence="3"/>
<dbReference type="InterPro" id="IPR004358">
    <property type="entry name" value="Sig_transdc_His_kin-like_C"/>
</dbReference>
<dbReference type="AlphaFoldDB" id="A0AAE3DNR3"/>
<dbReference type="SUPFAM" id="SSF158472">
    <property type="entry name" value="HAMP domain-like"/>
    <property type="match status" value="1"/>
</dbReference>
<keyword evidence="8" id="KW-0547">Nucleotide-binding</keyword>
<dbReference type="EMBL" id="JAJEQF010000018">
    <property type="protein sequence ID" value="MCC2167701.1"/>
    <property type="molecule type" value="Genomic_DNA"/>
</dbReference>
<feature type="transmembrane region" description="Helical" evidence="15">
    <location>
        <begin position="177"/>
        <end position="200"/>
    </location>
</feature>
<dbReference type="PROSITE" id="PS50109">
    <property type="entry name" value="HIS_KIN"/>
    <property type="match status" value="1"/>
</dbReference>
<keyword evidence="11 15" id="KW-1133">Transmembrane helix</keyword>
<dbReference type="PRINTS" id="PR00344">
    <property type="entry name" value="BCTRLSENSOR"/>
</dbReference>
<dbReference type="InterPro" id="IPR050398">
    <property type="entry name" value="HssS/ArlS-like"/>
</dbReference>